<comment type="caution">
    <text evidence="2">The sequence shown here is derived from an EMBL/GenBank/DDBJ whole genome shotgun (WGS) entry which is preliminary data.</text>
</comment>
<gene>
    <name evidence="2" type="ORF">EDC19_1508</name>
</gene>
<evidence type="ECO:0000313" key="2">
    <source>
        <dbReference type="EMBL" id="TCK93316.1"/>
    </source>
</evidence>
<keyword evidence="1" id="KW-1133">Transmembrane helix</keyword>
<feature type="transmembrane region" description="Helical" evidence="1">
    <location>
        <begin position="7"/>
        <end position="26"/>
    </location>
</feature>
<keyword evidence="1" id="KW-0812">Transmembrane</keyword>
<sequence length="207" mass="24938">MIKTKTKIIFSILVIMTIIYIGSKVFDEQWAYYTQKPSGRMVAEKDLSGEVSEQKLYLLKDNNNEFNIYYMYIDRQSEKWRKQEVPYDEIITTTIIVDNQEVDLKYKRYIYDEKHNVYNLNLSNFKEEKDIDIFRYAYIGIIEDTNIETIKLKTNYGDVEADYIEEKEDKTYFAILYTNDMSIRWLNTDNLIIEKNNKYEKDTSLEI</sequence>
<accession>A0A4R1MKQ4</accession>
<dbReference type="EMBL" id="SMGQ01000012">
    <property type="protein sequence ID" value="TCK93316.1"/>
    <property type="molecule type" value="Genomic_DNA"/>
</dbReference>
<proteinExistence type="predicted"/>
<reference evidence="2 3" key="1">
    <citation type="submission" date="2019-03" db="EMBL/GenBank/DDBJ databases">
        <title>Genomic Encyclopedia of Type Strains, Phase IV (KMG-IV): sequencing the most valuable type-strain genomes for metagenomic binning, comparative biology and taxonomic classification.</title>
        <authorList>
            <person name="Goeker M."/>
        </authorList>
    </citation>
    <scope>NUCLEOTIDE SEQUENCE [LARGE SCALE GENOMIC DNA]</scope>
    <source>
        <strain evidence="2 3">DSM 24176</strain>
    </source>
</reference>
<keyword evidence="1" id="KW-0472">Membrane</keyword>
<evidence type="ECO:0000256" key="1">
    <source>
        <dbReference type="SAM" id="Phobius"/>
    </source>
</evidence>
<dbReference type="AlphaFoldDB" id="A0A4R1MKQ4"/>
<organism evidence="2 3">
    <name type="scientific">Natranaerovirga hydrolytica</name>
    <dbReference type="NCBI Taxonomy" id="680378"/>
    <lineage>
        <taxon>Bacteria</taxon>
        <taxon>Bacillati</taxon>
        <taxon>Bacillota</taxon>
        <taxon>Clostridia</taxon>
        <taxon>Lachnospirales</taxon>
        <taxon>Natranaerovirgaceae</taxon>
        <taxon>Natranaerovirga</taxon>
    </lineage>
</organism>
<keyword evidence="3" id="KW-1185">Reference proteome</keyword>
<dbReference type="Proteomes" id="UP000294545">
    <property type="component" value="Unassembled WGS sequence"/>
</dbReference>
<dbReference type="RefSeq" id="WP_132282225.1">
    <property type="nucleotide sequence ID" value="NZ_SMGQ01000012.1"/>
</dbReference>
<evidence type="ECO:0000313" key="3">
    <source>
        <dbReference type="Proteomes" id="UP000294545"/>
    </source>
</evidence>
<protein>
    <submittedName>
        <fullName evidence="2">Uncharacterized protein</fullName>
    </submittedName>
</protein>
<name>A0A4R1MKQ4_9FIRM</name>